<dbReference type="SUPFAM" id="SSF57424">
    <property type="entry name" value="LDL receptor-like module"/>
    <property type="match status" value="1"/>
</dbReference>
<organism evidence="3">
    <name type="scientific">Schistocephalus solidus</name>
    <name type="common">Tapeworm</name>
    <dbReference type="NCBI Taxonomy" id="70667"/>
    <lineage>
        <taxon>Eukaryota</taxon>
        <taxon>Metazoa</taxon>
        <taxon>Spiralia</taxon>
        <taxon>Lophotrochozoa</taxon>
        <taxon>Platyhelminthes</taxon>
        <taxon>Cestoda</taxon>
        <taxon>Eucestoda</taxon>
        <taxon>Diphyllobothriidea</taxon>
        <taxon>Diphyllobothriidae</taxon>
        <taxon>Schistocephalus</taxon>
    </lineage>
</organism>
<dbReference type="Gene3D" id="2.40.128.620">
    <property type="match status" value="1"/>
</dbReference>
<protein>
    <submittedName>
        <fullName evidence="3">Prohormone 4</fullName>
    </submittedName>
</protein>
<dbReference type="PANTHER" id="PTHR20967">
    <property type="entry name" value="PROHORMONE-4"/>
    <property type="match status" value="1"/>
</dbReference>
<reference evidence="3" key="1">
    <citation type="submission" date="2016-06" db="UniProtKB">
        <authorList>
            <consortium name="WormBaseParasite"/>
        </authorList>
    </citation>
    <scope>IDENTIFICATION</scope>
</reference>
<keyword evidence="1" id="KW-1015">Disulfide bond</keyword>
<dbReference type="AlphaFoldDB" id="A0A183SF24"/>
<dbReference type="PROSITE" id="PS50068">
    <property type="entry name" value="LDLRA_2"/>
    <property type="match status" value="1"/>
</dbReference>
<comment type="caution">
    <text evidence="2">Lacks conserved residue(s) required for the propagation of feature annotation.</text>
</comment>
<name>A0A183SF24_SCHSO</name>
<evidence type="ECO:0000256" key="1">
    <source>
        <dbReference type="ARBA" id="ARBA00023157"/>
    </source>
</evidence>
<evidence type="ECO:0000313" key="3">
    <source>
        <dbReference type="WBParaSite" id="SSLN_0000290901-mRNA-1"/>
    </source>
</evidence>
<dbReference type="PANTHER" id="PTHR20967:SF0">
    <property type="entry name" value="PROHORMONE-4"/>
    <property type="match status" value="1"/>
</dbReference>
<dbReference type="InterPro" id="IPR002172">
    <property type="entry name" value="LDrepeatLR_classA_rpt"/>
</dbReference>
<accession>A0A183SF24</accession>
<proteinExistence type="predicted"/>
<dbReference type="InterPro" id="IPR023415">
    <property type="entry name" value="LDLR_class-A_CS"/>
</dbReference>
<dbReference type="SMART" id="SM00192">
    <property type="entry name" value="LDLa"/>
    <property type="match status" value="1"/>
</dbReference>
<dbReference type="InterPro" id="IPR036055">
    <property type="entry name" value="LDL_receptor-like_sf"/>
</dbReference>
<sequence length="174" mass="19905">LIFYADTEKESGNACPESTPWPCRTASFCLSFDFICDGEQDCPDGYDEDQEMCTASMQTPIMRENHHKRRPAKDYLVGFIQRYKDWLIPDFLGNGTPEELATKLVESPTIEDYSATAKLDKKQYGRFYQLMTGVAEGKQMQLLMLGMPLGAWAELYFLFNRIASSGFLHEESHE</sequence>
<dbReference type="CDD" id="cd00112">
    <property type="entry name" value="LDLa"/>
    <property type="match status" value="1"/>
</dbReference>
<dbReference type="PROSITE" id="PS01209">
    <property type="entry name" value="LDLRA_1"/>
    <property type="match status" value="1"/>
</dbReference>
<dbReference type="WBParaSite" id="SSLN_0000290901-mRNA-1">
    <property type="protein sequence ID" value="SSLN_0000290901-mRNA-1"/>
    <property type="gene ID" value="SSLN_0000290901"/>
</dbReference>
<dbReference type="InterPro" id="IPR053103">
    <property type="entry name" value="IDLSRF-like_peptide"/>
</dbReference>
<evidence type="ECO:0000256" key="2">
    <source>
        <dbReference type="PROSITE-ProRule" id="PRU00124"/>
    </source>
</evidence>